<accession>A0A4Y2GH00</accession>
<gene>
    <name evidence="1" type="ORF">AVEN_214532_1</name>
</gene>
<proteinExistence type="predicted"/>
<keyword evidence="2" id="KW-1185">Reference proteome</keyword>
<evidence type="ECO:0000313" key="1">
    <source>
        <dbReference type="EMBL" id="GBM52437.1"/>
    </source>
</evidence>
<protein>
    <submittedName>
        <fullName evidence="1">Uncharacterized protein</fullName>
    </submittedName>
</protein>
<dbReference type="AlphaFoldDB" id="A0A4Y2GH00"/>
<reference evidence="1 2" key="1">
    <citation type="journal article" date="2019" name="Sci. Rep.">
        <title>Orb-weaving spider Araneus ventricosus genome elucidates the spidroin gene catalogue.</title>
        <authorList>
            <person name="Kono N."/>
            <person name="Nakamura H."/>
            <person name="Ohtoshi R."/>
            <person name="Moran D.A.P."/>
            <person name="Shinohara A."/>
            <person name="Yoshida Y."/>
            <person name="Fujiwara M."/>
            <person name="Mori M."/>
            <person name="Tomita M."/>
            <person name="Arakawa K."/>
        </authorList>
    </citation>
    <scope>NUCLEOTIDE SEQUENCE [LARGE SCALE GENOMIC DNA]</scope>
</reference>
<dbReference type="Proteomes" id="UP000499080">
    <property type="component" value="Unassembled WGS sequence"/>
</dbReference>
<sequence length="118" mass="12806">MGQGSCSRHVTSSALFPLKTSLHAQNTLRVPVSFAAKENTSLASIESACSILSDNARGSSATLTQELEENKDKYDLCLLWDLLAGKIRAPASWPILYRPPPSPPKKTCSLGMLLYLID</sequence>
<organism evidence="1 2">
    <name type="scientific">Araneus ventricosus</name>
    <name type="common">Orbweaver spider</name>
    <name type="synonym">Epeira ventricosa</name>
    <dbReference type="NCBI Taxonomy" id="182803"/>
    <lineage>
        <taxon>Eukaryota</taxon>
        <taxon>Metazoa</taxon>
        <taxon>Ecdysozoa</taxon>
        <taxon>Arthropoda</taxon>
        <taxon>Chelicerata</taxon>
        <taxon>Arachnida</taxon>
        <taxon>Araneae</taxon>
        <taxon>Araneomorphae</taxon>
        <taxon>Entelegynae</taxon>
        <taxon>Araneoidea</taxon>
        <taxon>Araneidae</taxon>
        <taxon>Araneus</taxon>
    </lineage>
</organism>
<evidence type="ECO:0000313" key="2">
    <source>
        <dbReference type="Proteomes" id="UP000499080"/>
    </source>
</evidence>
<comment type="caution">
    <text evidence="1">The sequence shown here is derived from an EMBL/GenBank/DDBJ whole genome shotgun (WGS) entry which is preliminary data.</text>
</comment>
<dbReference type="EMBL" id="BGPR01001378">
    <property type="protein sequence ID" value="GBM52437.1"/>
    <property type="molecule type" value="Genomic_DNA"/>
</dbReference>
<name>A0A4Y2GH00_ARAVE</name>